<dbReference type="RefSeq" id="WP_074572752.1">
    <property type="nucleotide sequence ID" value="NZ_FNJQ01000021.1"/>
</dbReference>
<reference evidence="1 2" key="1">
    <citation type="submission" date="2016-10" db="EMBL/GenBank/DDBJ databases">
        <authorList>
            <person name="de Groot N.N."/>
        </authorList>
    </citation>
    <scope>NUCLEOTIDE SEQUENCE [LARGE SCALE GENOMIC DNA]</scope>
    <source>
        <strain evidence="1 2">S137</strain>
    </source>
</reference>
<dbReference type="Pfam" id="PF00106">
    <property type="entry name" value="adh_short"/>
    <property type="match status" value="1"/>
</dbReference>
<dbReference type="AlphaFoldDB" id="A0A1H0T5I5"/>
<dbReference type="Gene3D" id="3.40.50.720">
    <property type="entry name" value="NAD(P)-binding Rossmann-like Domain"/>
    <property type="match status" value="1"/>
</dbReference>
<dbReference type="Proteomes" id="UP000182412">
    <property type="component" value="Unassembled WGS sequence"/>
</dbReference>
<dbReference type="InterPro" id="IPR002347">
    <property type="entry name" value="SDR_fam"/>
</dbReference>
<proteinExistence type="predicted"/>
<accession>A0A1H0T5I5</accession>
<name>A0A1H0T5I5_SELRU</name>
<dbReference type="PANTHER" id="PTHR43431">
    <property type="entry name" value="OXIDOREDUCTASE, SHORT CHAIN DEHYDROGENASE/REDUCTASE FAMILY (AFU_ORTHOLOGUE AFUA_5G14000)"/>
    <property type="match status" value="1"/>
</dbReference>
<gene>
    <name evidence="1" type="ORF">SAMN05216366_12156</name>
</gene>
<evidence type="ECO:0000313" key="1">
    <source>
        <dbReference type="EMBL" id="SDP49313.1"/>
    </source>
</evidence>
<organism evidence="1 2">
    <name type="scientific">Selenomonas ruminantium</name>
    <dbReference type="NCBI Taxonomy" id="971"/>
    <lineage>
        <taxon>Bacteria</taxon>
        <taxon>Bacillati</taxon>
        <taxon>Bacillota</taxon>
        <taxon>Negativicutes</taxon>
        <taxon>Selenomonadales</taxon>
        <taxon>Selenomonadaceae</taxon>
        <taxon>Selenomonas</taxon>
    </lineage>
</organism>
<protein>
    <submittedName>
        <fullName evidence="1">Short chain dehydrogenase</fullName>
    </submittedName>
</protein>
<dbReference type="InterPro" id="IPR036291">
    <property type="entry name" value="NAD(P)-bd_dom_sf"/>
</dbReference>
<evidence type="ECO:0000313" key="2">
    <source>
        <dbReference type="Proteomes" id="UP000182412"/>
    </source>
</evidence>
<dbReference type="SUPFAM" id="SSF51735">
    <property type="entry name" value="NAD(P)-binding Rossmann-fold domains"/>
    <property type="match status" value="1"/>
</dbReference>
<dbReference type="PANTHER" id="PTHR43431:SF1">
    <property type="entry name" value="OS08G0476300 PROTEIN"/>
    <property type="match status" value="1"/>
</dbReference>
<sequence>MPYYQVDVASALHTAKLVLPDQIARGSGAIIFTGGGLALYPMAEYTCISMDKAALRALAFALSQEVKEQGVYVGVVTIMGSIAPNTHYDPADIAEKYWELYEKQEDVEYVFK</sequence>
<dbReference type="EMBL" id="FNJQ01000021">
    <property type="protein sequence ID" value="SDP49313.1"/>
    <property type="molecule type" value="Genomic_DNA"/>
</dbReference>